<dbReference type="InterPro" id="IPR037066">
    <property type="entry name" value="Plug_dom_sf"/>
</dbReference>
<evidence type="ECO:0000313" key="1">
    <source>
        <dbReference type="EMBL" id="VXC05310.1"/>
    </source>
</evidence>
<name>A0A653VGI4_9FLAO</name>
<dbReference type="AlphaFoldDB" id="A0A653VGI4"/>
<dbReference type="SUPFAM" id="SSF56935">
    <property type="entry name" value="Porins"/>
    <property type="match status" value="1"/>
</dbReference>
<dbReference type="Proteomes" id="UP000430202">
    <property type="component" value="Unassembled WGS sequence"/>
</dbReference>
<reference evidence="1 2" key="1">
    <citation type="submission" date="2019-10" db="EMBL/GenBank/DDBJ databases">
        <authorList>
            <person name="Karimi E."/>
        </authorList>
    </citation>
    <scope>NUCLEOTIDE SEQUENCE [LARGE SCALE GENOMIC DNA]</scope>
    <source>
        <strain evidence="1">Maribacter sp. 151</strain>
    </source>
</reference>
<proteinExistence type="predicted"/>
<dbReference type="Gene3D" id="1.25.40.10">
    <property type="entry name" value="Tetratricopeptide repeat domain"/>
    <property type="match status" value="1"/>
</dbReference>
<dbReference type="Gene3D" id="2.170.130.10">
    <property type="entry name" value="TonB-dependent receptor, plug domain"/>
    <property type="match status" value="1"/>
</dbReference>
<keyword evidence="2" id="KW-1185">Reference proteome</keyword>
<sequence length="589" mass="66868">MDLSSILYTMKKILFLFALIAFVFNVQAQSKTIKGKVTQMDSPLANVQISIIDSDISTTTDANGLYQISAEPKDMLLYKYPGLSDVQIMVEDVTRVLNIEMTQKIEQLDEVTVRNSNRKSQKELEEEYKYKPNLIKTAFGILDSETAPGKIRFLQEDEINDVGICILDVVRNEFASVRVFGDCQRGGGVYIRGFNSISQASPAVYDVDGQILTDTPTWIAPASIARLAVLNNLAMTTRYGSIGAGGVIVINTKTLLYAGNKDGKPYDQAKLRNNKYDNSALTSVDFKEDKPSYMNELLNTNTEEEAKMIYANQIKKYSSSYYYVLDAYDYFSNRWKNQEFADKVIEENKNILSGNPNALKSLAYIYQAEGKLKQANKLYEAVYTLRADYAQSYLDLANSYRELGLNQKAAAMYLRYDYLLAEKLLDKEEQVITIMDRDLNNLISLKGDDLVSTDKVNEIKLDDDFKGTRLVFEWSDSEAEFELQFVNPEKRYYKSEHSLAADAERIQIEKRSGFSSEEYLIDDTLRGNWLVNATYLGNKSLTPTYLKATIYYNYGSASQRKETKVFKLGLRNVNQQLFTVSNALSMVAN</sequence>
<organism evidence="1 2">
    <name type="scientific">Maribacter litoralis</name>
    <dbReference type="NCBI Taxonomy" id="2059726"/>
    <lineage>
        <taxon>Bacteria</taxon>
        <taxon>Pseudomonadati</taxon>
        <taxon>Bacteroidota</taxon>
        <taxon>Flavobacteriia</taxon>
        <taxon>Flavobacteriales</taxon>
        <taxon>Flavobacteriaceae</taxon>
        <taxon>Maribacter</taxon>
    </lineage>
</organism>
<protein>
    <submittedName>
        <fullName evidence="1">CarboxypepD_reg-like domain-containing protein</fullName>
    </submittedName>
</protein>
<dbReference type="Pfam" id="PF13715">
    <property type="entry name" value="CarbopepD_reg_2"/>
    <property type="match status" value="1"/>
</dbReference>
<dbReference type="EMBL" id="CABWLR010000005">
    <property type="protein sequence ID" value="VXC05310.1"/>
    <property type="molecule type" value="Genomic_DNA"/>
</dbReference>
<dbReference type="SUPFAM" id="SSF49464">
    <property type="entry name" value="Carboxypeptidase regulatory domain-like"/>
    <property type="match status" value="1"/>
</dbReference>
<gene>
    <name evidence="1" type="ORF">MARI151_50482</name>
</gene>
<dbReference type="InterPro" id="IPR011990">
    <property type="entry name" value="TPR-like_helical_dom_sf"/>
</dbReference>
<dbReference type="InterPro" id="IPR008969">
    <property type="entry name" value="CarboxyPept-like_regulatory"/>
</dbReference>
<accession>A0A653VGI4</accession>
<evidence type="ECO:0000313" key="2">
    <source>
        <dbReference type="Proteomes" id="UP000430202"/>
    </source>
</evidence>